<proteinExistence type="predicted"/>
<organism evidence="1 2">
    <name type="scientific">Arctium lappa</name>
    <name type="common">Greater burdock</name>
    <name type="synonym">Lappa major</name>
    <dbReference type="NCBI Taxonomy" id="4217"/>
    <lineage>
        <taxon>Eukaryota</taxon>
        <taxon>Viridiplantae</taxon>
        <taxon>Streptophyta</taxon>
        <taxon>Embryophyta</taxon>
        <taxon>Tracheophyta</taxon>
        <taxon>Spermatophyta</taxon>
        <taxon>Magnoliopsida</taxon>
        <taxon>eudicotyledons</taxon>
        <taxon>Gunneridae</taxon>
        <taxon>Pentapetalae</taxon>
        <taxon>asterids</taxon>
        <taxon>campanulids</taxon>
        <taxon>Asterales</taxon>
        <taxon>Asteraceae</taxon>
        <taxon>Carduoideae</taxon>
        <taxon>Cardueae</taxon>
        <taxon>Arctiinae</taxon>
        <taxon>Arctium</taxon>
    </lineage>
</organism>
<accession>A0ACB9CKH9</accession>
<evidence type="ECO:0000313" key="1">
    <source>
        <dbReference type="EMBL" id="KAI3734673.1"/>
    </source>
</evidence>
<reference evidence="1 2" key="2">
    <citation type="journal article" date="2022" name="Mol. Ecol. Resour.">
        <title>The genomes of chicory, endive, great burdock and yacon provide insights into Asteraceae paleo-polyploidization history and plant inulin production.</title>
        <authorList>
            <person name="Fan W."/>
            <person name="Wang S."/>
            <person name="Wang H."/>
            <person name="Wang A."/>
            <person name="Jiang F."/>
            <person name="Liu H."/>
            <person name="Zhao H."/>
            <person name="Xu D."/>
            <person name="Zhang Y."/>
        </authorList>
    </citation>
    <scope>NUCLEOTIDE SEQUENCE [LARGE SCALE GENOMIC DNA]</scope>
    <source>
        <strain evidence="2">cv. Niubang</strain>
    </source>
</reference>
<gene>
    <name evidence="1" type="ORF">L6452_14148</name>
</gene>
<reference evidence="2" key="1">
    <citation type="journal article" date="2022" name="Mol. Ecol. Resour.">
        <title>The genomes of chicory, endive, great burdock and yacon provide insights into Asteraceae palaeo-polyploidization history and plant inulin production.</title>
        <authorList>
            <person name="Fan W."/>
            <person name="Wang S."/>
            <person name="Wang H."/>
            <person name="Wang A."/>
            <person name="Jiang F."/>
            <person name="Liu H."/>
            <person name="Zhao H."/>
            <person name="Xu D."/>
            <person name="Zhang Y."/>
        </authorList>
    </citation>
    <scope>NUCLEOTIDE SEQUENCE [LARGE SCALE GENOMIC DNA]</scope>
    <source>
        <strain evidence="2">cv. Niubang</strain>
    </source>
</reference>
<dbReference type="Proteomes" id="UP001055879">
    <property type="component" value="Linkage Group LG04"/>
</dbReference>
<comment type="caution">
    <text evidence="1">The sequence shown here is derived from an EMBL/GenBank/DDBJ whole genome shotgun (WGS) entry which is preliminary data.</text>
</comment>
<dbReference type="EMBL" id="CM042050">
    <property type="protein sequence ID" value="KAI3734673.1"/>
    <property type="molecule type" value="Genomic_DNA"/>
</dbReference>
<name>A0ACB9CKH9_ARCLA</name>
<keyword evidence="2" id="KW-1185">Reference proteome</keyword>
<sequence>MILHVLLLHYTNKRTHCCILIHHYHINKIPQEYFFFFSFSFWGLDLLQLLLCPFDINLEFQQKTLNQEAKLSHDQCS</sequence>
<evidence type="ECO:0000313" key="2">
    <source>
        <dbReference type="Proteomes" id="UP001055879"/>
    </source>
</evidence>
<protein>
    <submittedName>
        <fullName evidence="1">Uncharacterized protein</fullName>
    </submittedName>
</protein>